<dbReference type="Proteomes" id="UP001631993">
    <property type="component" value="Unassembled WGS sequence"/>
</dbReference>
<protein>
    <submittedName>
        <fullName evidence="2">Uncharacterized protein</fullName>
    </submittedName>
</protein>
<reference evidence="2 3" key="1">
    <citation type="submission" date="2024-12" db="EMBL/GenBank/DDBJ databases">
        <title>Forecasting of Potato common scab and diversities of Pathogenic streptomyces spp. in china.</title>
        <authorList>
            <person name="Handique U."/>
            <person name="Wu J."/>
        </authorList>
    </citation>
    <scope>NUCLEOTIDE SEQUENCE [LARGE SCALE GENOMIC DNA]</scope>
    <source>
        <strain evidence="2 3">ZRIMU1585</strain>
    </source>
</reference>
<proteinExistence type="predicted"/>
<dbReference type="EMBL" id="JBJVNE010000039">
    <property type="protein sequence ID" value="MFM9653116.1"/>
    <property type="molecule type" value="Genomic_DNA"/>
</dbReference>
<comment type="caution">
    <text evidence="2">The sequence shown here is derived from an EMBL/GenBank/DDBJ whole genome shotgun (WGS) entry which is preliminary data.</text>
</comment>
<name>A0ABW9IXE8_STRGJ</name>
<dbReference type="RefSeq" id="WP_369277498.1">
    <property type="nucleotide sequence ID" value="NZ_JBJVMW010000045.1"/>
</dbReference>
<evidence type="ECO:0000256" key="1">
    <source>
        <dbReference type="SAM" id="MobiDB-lite"/>
    </source>
</evidence>
<evidence type="ECO:0000313" key="2">
    <source>
        <dbReference type="EMBL" id="MFM9653116.1"/>
    </source>
</evidence>
<keyword evidence="3" id="KW-1185">Reference proteome</keyword>
<feature type="region of interest" description="Disordered" evidence="1">
    <location>
        <begin position="115"/>
        <end position="137"/>
    </location>
</feature>
<accession>A0ABW9IXE8</accession>
<sequence>MTPEILARIATARAARDLSDLARQAVATTAETASPTERIRRARELRALANHLVDLAVLAESFGGASWEELTKALGRQDPGTVEREFADAVAEWGGKSETDLEHATEGYEALDEWYARHREDQDPEVSTPVADLRNRH</sequence>
<gene>
    <name evidence="2" type="ORF">ACKI1S_44345</name>
</gene>
<organism evidence="2 3">
    <name type="scientific">Streptomyces galilaeus</name>
    <dbReference type="NCBI Taxonomy" id="33899"/>
    <lineage>
        <taxon>Bacteria</taxon>
        <taxon>Bacillati</taxon>
        <taxon>Actinomycetota</taxon>
        <taxon>Actinomycetes</taxon>
        <taxon>Kitasatosporales</taxon>
        <taxon>Streptomycetaceae</taxon>
        <taxon>Streptomyces</taxon>
    </lineage>
</organism>
<evidence type="ECO:0000313" key="3">
    <source>
        <dbReference type="Proteomes" id="UP001631993"/>
    </source>
</evidence>